<comment type="caution">
    <text evidence="2">The sequence shown here is derived from an EMBL/GenBank/DDBJ whole genome shotgun (WGS) entry which is preliminary data.</text>
</comment>
<protein>
    <submittedName>
        <fullName evidence="2">Uncharacterized protein</fullName>
    </submittedName>
</protein>
<feature type="compositionally biased region" description="Basic residues" evidence="1">
    <location>
        <begin position="1"/>
        <end position="12"/>
    </location>
</feature>
<dbReference type="EMBL" id="LACB01000345">
    <property type="protein sequence ID" value="KAJ9484373.1"/>
    <property type="molecule type" value="Genomic_DNA"/>
</dbReference>
<evidence type="ECO:0000256" key="1">
    <source>
        <dbReference type="SAM" id="MobiDB-lite"/>
    </source>
</evidence>
<sequence>MQSHHIQRHHPNHQPQLAISKRPTRIKPIRDIHHAIHYNSPETVNGHVPRPSLSEQKWVGSLSGHTCYAALYLAMRWEVSHLHQYNYTTQHIHPNHTTTHKMPTQSKTTDSEHARLQNDYGADYWVRNSAQQHRRATAGRGLFAGLQDVKHYNVESGWAKRKSETAQPGILGSLWSRLTGL</sequence>
<reference evidence="2" key="2">
    <citation type="journal article" date="2016" name="Fungal Biol.">
        <title>Ochratoxin A production by Penicillium thymicola.</title>
        <authorList>
            <person name="Nguyen H.D.T."/>
            <person name="McMullin D.R."/>
            <person name="Ponomareva E."/>
            <person name="Riley R."/>
            <person name="Pomraning K.R."/>
            <person name="Baker S.E."/>
            <person name="Seifert K.A."/>
        </authorList>
    </citation>
    <scope>NUCLEOTIDE SEQUENCE</scope>
    <source>
        <strain evidence="2">DAOM 180753</strain>
    </source>
</reference>
<evidence type="ECO:0000313" key="2">
    <source>
        <dbReference type="EMBL" id="KAJ9484373.1"/>
    </source>
</evidence>
<reference evidence="2" key="1">
    <citation type="submission" date="2015-06" db="EMBL/GenBank/DDBJ databases">
        <authorList>
            <person name="Nguyen H."/>
        </authorList>
    </citation>
    <scope>NUCLEOTIDE SEQUENCE</scope>
    <source>
        <strain evidence="2">DAOM 180753</strain>
    </source>
</reference>
<dbReference type="Proteomes" id="UP001227192">
    <property type="component" value="Unassembled WGS sequence"/>
</dbReference>
<proteinExistence type="predicted"/>
<name>A0AAI9TC98_PENTH</name>
<accession>A0AAI9TC98</accession>
<organism evidence="2 3">
    <name type="scientific">Penicillium thymicola</name>
    <dbReference type="NCBI Taxonomy" id="293382"/>
    <lineage>
        <taxon>Eukaryota</taxon>
        <taxon>Fungi</taxon>
        <taxon>Dikarya</taxon>
        <taxon>Ascomycota</taxon>
        <taxon>Pezizomycotina</taxon>
        <taxon>Eurotiomycetes</taxon>
        <taxon>Eurotiomycetidae</taxon>
        <taxon>Eurotiales</taxon>
        <taxon>Aspergillaceae</taxon>
        <taxon>Penicillium</taxon>
    </lineage>
</organism>
<dbReference type="AlphaFoldDB" id="A0AAI9TC98"/>
<gene>
    <name evidence="2" type="ORF">VN97_g9005</name>
</gene>
<feature type="region of interest" description="Disordered" evidence="1">
    <location>
        <begin position="1"/>
        <end position="22"/>
    </location>
</feature>
<evidence type="ECO:0000313" key="3">
    <source>
        <dbReference type="Proteomes" id="UP001227192"/>
    </source>
</evidence>
<keyword evidence="3" id="KW-1185">Reference proteome</keyword>